<dbReference type="InterPro" id="IPR050204">
    <property type="entry name" value="AraC_XylS_family_regulators"/>
</dbReference>
<keyword evidence="3" id="KW-0804">Transcription</keyword>
<evidence type="ECO:0000256" key="1">
    <source>
        <dbReference type="ARBA" id="ARBA00023015"/>
    </source>
</evidence>
<dbReference type="InterPro" id="IPR009057">
    <property type="entry name" value="Homeodomain-like_sf"/>
</dbReference>
<accession>A0AA46TE72</accession>
<dbReference type="InterPro" id="IPR020449">
    <property type="entry name" value="Tscrpt_reg_AraC-type_HTH"/>
</dbReference>
<feature type="compositionally biased region" description="Polar residues" evidence="4">
    <location>
        <begin position="305"/>
        <end position="316"/>
    </location>
</feature>
<evidence type="ECO:0000256" key="4">
    <source>
        <dbReference type="SAM" id="MobiDB-lite"/>
    </source>
</evidence>
<feature type="domain" description="HTH araC/xylS-type" evidence="5">
    <location>
        <begin position="8"/>
        <end position="107"/>
    </location>
</feature>
<dbReference type="PRINTS" id="PR00032">
    <property type="entry name" value="HTHARAC"/>
</dbReference>
<dbReference type="PANTHER" id="PTHR46796:SF2">
    <property type="entry name" value="TRANSCRIPTIONAL REGULATORY PROTEIN"/>
    <property type="match status" value="1"/>
</dbReference>
<organism evidence="6 7">
    <name type="scientific">Solicola gregarius</name>
    <dbReference type="NCBI Taxonomy" id="2908642"/>
    <lineage>
        <taxon>Bacteria</taxon>
        <taxon>Bacillati</taxon>
        <taxon>Actinomycetota</taxon>
        <taxon>Actinomycetes</taxon>
        <taxon>Propionibacteriales</taxon>
        <taxon>Nocardioidaceae</taxon>
        <taxon>Solicola</taxon>
    </lineage>
</organism>
<dbReference type="GO" id="GO:0043565">
    <property type="term" value="F:sequence-specific DNA binding"/>
    <property type="evidence" value="ECO:0007669"/>
    <property type="project" value="InterPro"/>
</dbReference>
<dbReference type="AlphaFoldDB" id="A0AA46TE72"/>
<proteinExistence type="predicted"/>
<dbReference type="RefSeq" id="WP_271632192.1">
    <property type="nucleotide sequence ID" value="NZ_CP094970.1"/>
</dbReference>
<dbReference type="InterPro" id="IPR018060">
    <property type="entry name" value="HTH_AraC"/>
</dbReference>
<keyword evidence="7" id="KW-1185">Reference proteome</keyword>
<dbReference type="EMBL" id="CP094970">
    <property type="protein sequence ID" value="UYM03580.1"/>
    <property type="molecule type" value="Genomic_DNA"/>
</dbReference>
<protein>
    <submittedName>
        <fullName evidence="6">AraC family transcriptional regulator</fullName>
    </submittedName>
</protein>
<dbReference type="Gene3D" id="1.10.10.60">
    <property type="entry name" value="Homeodomain-like"/>
    <property type="match status" value="2"/>
</dbReference>
<evidence type="ECO:0000313" key="6">
    <source>
        <dbReference type="EMBL" id="UYM03580.1"/>
    </source>
</evidence>
<sequence length="316" mass="34103">MPTTDRLRGILDLVESSLDEPELTGDDLAARAYLSRFHFDRLVSAAIGEPPGTFRRRLLLERAAHRLVGSDDPVTDVAYASGYGSPEAFARAFARAYGEPPSAYRHTGRVHHRLPGASGIHFNPPGGLRLPALTRSTTMDVLTRMLDHHLWLVGQIIDRMDRLDDTTLDRPIELSVEGIDDNPTLRSLGDRLVGQLEMWVGALEGATSMPPEGDRTAAGLGRRLEVVAPRFRALVVAALDEGRAEETFVDAVCDPPETFTYAGVIAHVLTFSAVRRTLAVGALETAGISDLGSGDPMQFVGGSGSDASQISRTPAR</sequence>
<evidence type="ECO:0000256" key="3">
    <source>
        <dbReference type="ARBA" id="ARBA00023163"/>
    </source>
</evidence>
<feature type="region of interest" description="Disordered" evidence="4">
    <location>
        <begin position="294"/>
        <end position="316"/>
    </location>
</feature>
<dbReference type="SMART" id="SM00342">
    <property type="entry name" value="HTH_ARAC"/>
    <property type="match status" value="1"/>
</dbReference>
<gene>
    <name evidence="6" type="ORF">L0C25_13560</name>
</gene>
<evidence type="ECO:0000259" key="5">
    <source>
        <dbReference type="PROSITE" id="PS01124"/>
    </source>
</evidence>
<dbReference type="Pfam" id="PF12833">
    <property type="entry name" value="HTH_18"/>
    <property type="match status" value="1"/>
</dbReference>
<dbReference type="SUPFAM" id="SSF46689">
    <property type="entry name" value="Homeodomain-like"/>
    <property type="match status" value="1"/>
</dbReference>
<dbReference type="KEGG" id="sgrg:L0C25_13560"/>
<evidence type="ECO:0000313" key="7">
    <source>
        <dbReference type="Proteomes" id="UP001164390"/>
    </source>
</evidence>
<reference evidence="6" key="1">
    <citation type="submission" date="2022-01" db="EMBL/GenBank/DDBJ databases">
        <title>Nocardioidaceae gen. sp. A5X3R13.</title>
        <authorList>
            <person name="Lopez Marin M.A."/>
            <person name="Uhlik O."/>
        </authorList>
    </citation>
    <scope>NUCLEOTIDE SEQUENCE</scope>
    <source>
        <strain evidence="6">A5X3R13</strain>
    </source>
</reference>
<dbReference type="GO" id="GO:0003700">
    <property type="term" value="F:DNA-binding transcription factor activity"/>
    <property type="evidence" value="ECO:0007669"/>
    <property type="project" value="InterPro"/>
</dbReference>
<keyword evidence="1" id="KW-0805">Transcription regulation</keyword>
<name>A0AA46TE72_9ACTN</name>
<keyword evidence="2" id="KW-0238">DNA-binding</keyword>
<dbReference type="PANTHER" id="PTHR46796">
    <property type="entry name" value="HTH-TYPE TRANSCRIPTIONAL ACTIVATOR RHAS-RELATED"/>
    <property type="match status" value="1"/>
</dbReference>
<dbReference type="PROSITE" id="PS01124">
    <property type="entry name" value="HTH_ARAC_FAMILY_2"/>
    <property type="match status" value="1"/>
</dbReference>
<dbReference type="Proteomes" id="UP001164390">
    <property type="component" value="Chromosome"/>
</dbReference>
<evidence type="ECO:0000256" key="2">
    <source>
        <dbReference type="ARBA" id="ARBA00023125"/>
    </source>
</evidence>